<dbReference type="Proteomes" id="UP001164705">
    <property type="component" value="Chromosome"/>
</dbReference>
<evidence type="ECO:0000313" key="1">
    <source>
        <dbReference type="EMBL" id="WAC03588.1"/>
    </source>
</evidence>
<gene>
    <name evidence="1" type="ORF">N7U66_09010</name>
</gene>
<dbReference type="KEGG" id="lnu:N7U66_09010"/>
<dbReference type="EMBL" id="CP113088">
    <property type="protein sequence ID" value="WAC03588.1"/>
    <property type="molecule type" value="Genomic_DNA"/>
</dbReference>
<accession>A0A9E8SEI4</accession>
<dbReference type="RefSeq" id="WP_267678222.1">
    <property type="nucleotide sequence ID" value="NZ_CP113088.1"/>
</dbReference>
<name>A0A9E8SEI4_9FLAO</name>
<sequence length="138" mass="15147">MDNPKILVLNLISSSNGVVASGYETKEITINGICVSDIAGMYSVTTTYGYHDFLPNYNPHTMDIEIVEVSSGVYSVFDMSGGLYSSALMPQHIILATQVSMSFLQKIAEKYHGPIKLIPGELSFPYLMASMPLMKILE</sequence>
<keyword evidence="2" id="KW-1185">Reference proteome</keyword>
<protein>
    <submittedName>
        <fullName evidence="1">Uncharacterized protein</fullName>
    </submittedName>
</protein>
<dbReference type="AlphaFoldDB" id="A0A9E8SEI4"/>
<reference evidence="1" key="1">
    <citation type="submission" date="2022-11" db="EMBL/GenBank/DDBJ databases">
        <title>Lacinutrix neustonica HL-RS19T sp. nov., isolated from the surface microlayer sample of brackish Lake Shihwa.</title>
        <authorList>
            <person name="Choi J.Y."/>
            <person name="Hwang C.Y."/>
        </authorList>
    </citation>
    <scope>NUCLEOTIDE SEQUENCE</scope>
    <source>
        <strain evidence="1">HL-RS19</strain>
    </source>
</reference>
<proteinExistence type="predicted"/>
<evidence type="ECO:0000313" key="2">
    <source>
        <dbReference type="Proteomes" id="UP001164705"/>
    </source>
</evidence>
<organism evidence="1 2">
    <name type="scientific">Lacinutrix neustonica</name>
    <dbReference type="NCBI Taxonomy" id="2980107"/>
    <lineage>
        <taxon>Bacteria</taxon>
        <taxon>Pseudomonadati</taxon>
        <taxon>Bacteroidota</taxon>
        <taxon>Flavobacteriia</taxon>
        <taxon>Flavobacteriales</taxon>
        <taxon>Flavobacteriaceae</taxon>
        <taxon>Lacinutrix</taxon>
    </lineage>
</organism>